<protein>
    <submittedName>
        <fullName evidence="1">Uncharacterized protein</fullName>
    </submittedName>
</protein>
<sequence>MRERLTGFVFPCPTRNPVEHFWFPARTGITAILIVDMIGGQFKPPFSHFAGQIDKPKA</sequence>
<evidence type="ECO:0000313" key="2">
    <source>
        <dbReference type="Proteomes" id="UP000199600"/>
    </source>
</evidence>
<keyword evidence="2" id="KW-1185">Reference proteome</keyword>
<dbReference type="AlphaFoldDB" id="A0A1A8XPF9"/>
<proteinExistence type="predicted"/>
<accession>A0A1A8XPF9</accession>
<organism evidence="1 2">
    <name type="scientific">Candidatus Propionivibrio aalborgensis</name>
    <dbReference type="NCBI Taxonomy" id="1860101"/>
    <lineage>
        <taxon>Bacteria</taxon>
        <taxon>Pseudomonadati</taxon>
        <taxon>Pseudomonadota</taxon>
        <taxon>Betaproteobacteria</taxon>
        <taxon>Rhodocyclales</taxon>
        <taxon>Rhodocyclaceae</taxon>
        <taxon>Propionivibrio</taxon>
    </lineage>
</organism>
<gene>
    <name evidence="1" type="ORF">PROAA_190030</name>
</gene>
<dbReference type="Proteomes" id="UP000199600">
    <property type="component" value="Unassembled WGS sequence"/>
</dbReference>
<evidence type="ECO:0000313" key="1">
    <source>
        <dbReference type="EMBL" id="SBT06531.1"/>
    </source>
</evidence>
<name>A0A1A8XPF9_9RHOO</name>
<reference evidence="1 2" key="1">
    <citation type="submission" date="2016-06" db="EMBL/GenBank/DDBJ databases">
        <authorList>
            <person name="Kjaerup R.B."/>
            <person name="Dalgaard T.S."/>
            <person name="Juul-Madsen H.R."/>
        </authorList>
    </citation>
    <scope>NUCLEOTIDE SEQUENCE [LARGE SCALE GENOMIC DNA]</scope>
    <source>
        <strain evidence="1">2</strain>
    </source>
</reference>
<dbReference type="EMBL" id="FLQY01000101">
    <property type="protein sequence ID" value="SBT06531.1"/>
    <property type="molecule type" value="Genomic_DNA"/>
</dbReference>